<dbReference type="GO" id="GO:0016020">
    <property type="term" value="C:membrane"/>
    <property type="evidence" value="ECO:0007669"/>
    <property type="project" value="InterPro"/>
</dbReference>
<feature type="transmembrane region" description="Helical" evidence="4">
    <location>
        <begin position="7"/>
        <end position="30"/>
    </location>
</feature>
<evidence type="ECO:0000259" key="5">
    <source>
        <dbReference type="Pfam" id="PF02518"/>
    </source>
</evidence>
<dbReference type="Gene3D" id="3.30.565.10">
    <property type="entry name" value="Histidine kinase-like ATPase, C-terminal domain"/>
    <property type="match status" value="1"/>
</dbReference>
<keyword evidence="4" id="KW-1133">Transmembrane helix</keyword>
<evidence type="ECO:0000313" key="7">
    <source>
        <dbReference type="EMBL" id="AIF99975.1"/>
    </source>
</evidence>
<dbReference type="eggNOG" id="COG4585">
    <property type="taxonomic scope" value="Bacteria"/>
</dbReference>
<dbReference type="Pfam" id="PF02518">
    <property type="entry name" value="HATPase_c"/>
    <property type="match status" value="1"/>
</dbReference>
<feature type="domain" description="Histidine kinase/HSP90-like ATPase" evidence="5">
    <location>
        <begin position="315"/>
        <end position="373"/>
    </location>
</feature>
<dbReference type="PANTHER" id="PTHR24421">
    <property type="entry name" value="NITRATE/NITRITE SENSOR PROTEIN NARX-RELATED"/>
    <property type="match status" value="1"/>
</dbReference>
<evidence type="ECO:0000256" key="2">
    <source>
        <dbReference type="ARBA" id="ARBA00022777"/>
    </source>
</evidence>
<dbReference type="AlphaFoldDB" id="A0A075P4U0"/>
<dbReference type="KEGG" id="aal:EP13_15520"/>
<dbReference type="Gene3D" id="6.10.340.10">
    <property type="match status" value="1"/>
</dbReference>
<dbReference type="Proteomes" id="UP000056090">
    <property type="component" value="Chromosome"/>
</dbReference>
<keyword evidence="8" id="KW-1185">Reference proteome</keyword>
<dbReference type="GO" id="GO:0046983">
    <property type="term" value="F:protein dimerization activity"/>
    <property type="evidence" value="ECO:0007669"/>
    <property type="project" value="InterPro"/>
</dbReference>
<feature type="domain" description="Signal transduction histidine kinase subgroup 3 dimerisation and phosphoacceptor" evidence="6">
    <location>
        <begin position="208"/>
        <end position="270"/>
    </location>
</feature>
<dbReference type="InterPro" id="IPR011712">
    <property type="entry name" value="Sig_transdc_His_kin_sub3_dim/P"/>
</dbReference>
<evidence type="ECO:0000256" key="1">
    <source>
        <dbReference type="ARBA" id="ARBA00022679"/>
    </source>
</evidence>
<proteinExistence type="predicted"/>
<dbReference type="Gene3D" id="1.20.5.1930">
    <property type="match status" value="1"/>
</dbReference>
<protein>
    <submittedName>
        <fullName evidence="7">Histidine kinase</fullName>
    </submittedName>
</protein>
<dbReference type="InterPro" id="IPR050482">
    <property type="entry name" value="Sensor_HK_TwoCompSys"/>
</dbReference>
<keyword evidence="3" id="KW-0902">Two-component regulatory system</keyword>
<dbReference type="EMBL" id="CP008849">
    <property type="protein sequence ID" value="AIF99975.1"/>
    <property type="molecule type" value="Genomic_DNA"/>
</dbReference>
<evidence type="ECO:0000256" key="4">
    <source>
        <dbReference type="SAM" id="Phobius"/>
    </source>
</evidence>
<gene>
    <name evidence="7" type="ORF">EP13_15520</name>
</gene>
<dbReference type="GO" id="GO:0000155">
    <property type="term" value="F:phosphorelay sensor kinase activity"/>
    <property type="evidence" value="ECO:0007669"/>
    <property type="project" value="InterPro"/>
</dbReference>
<keyword evidence="2 7" id="KW-0418">Kinase</keyword>
<name>A0A075P4U0_9ALTE</name>
<dbReference type="PROSITE" id="PS51257">
    <property type="entry name" value="PROKAR_LIPOPROTEIN"/>
    <property type="match status" value="1"/>
</dbReference>
<reference evidence="7 8" key="1">
    <citation type="submission" date="2014-06" db="EMBL/GenBank/DDBJ databases">
        <title>Genomes of Alteromonas australica, a world apart.</title>
        <authorList>
            <person name="Gonzaga A."/>
            <person name="Lopez-Perez M."/>
            <person name="Rodriguez-Valera F."/>
        </authorList>
    </citation>
    <scope>NUCLEOTIDE SEQUENCE [LARGE SCALE GENOMIC DNA]</scope>
    <source>
        <strain evidence="7 8">H 17</strain>
    </source>
</reference>
<feature type="transmembrane region" description="Helical" evidence="4">
    <location>
        <begin position="116"/>
        <end position="139"/>
    </location>
</feature>
<dbReference type="PANTHER" id="PTHR24421:SF58">
    <property type="entry name" value="SIGNAL TRANSDUCTION HISTIDINE-PROTEIN KINASE_PHOSPHATASE UHPB"/>
    <property type="match status" value="1"/>
</dbReference>
<dbReference type="SUPFAM" id="SSF55874">
    <property type="entry name" value="ATPase domain of HSP90 chaperone/DNA topoisomerase II/histidine kinase"/>
    <property type="match status" value="1"/>
</dbReference>
<evidence type="ECO:0000256" key="3">
    <source>
        <dbReference type="ARBA" id="ARBA00023012"/>
    </source>
</evidence>
<dbReference type="CDD" id="cd16917">
    <property type="entry name" value="HATPase_UhpB-NarQ-NarX-like"/>
    <property type="match status" value="1"/>
</dbReference>
<keyword evidence="1" id="KW-0808">Transferase</keyword>
<dbReference type="RefSeq" id="WP_044058015.1">
    <property type="nucleotide sequence ID" value="NZ_CBCSKJ010000002.1"/>
</dbReference>
<dbReference type="InterPro" id="IPR003594">
    <property type="entry name" value="HATPase_dom"/>
</dbReference>
<dbReference type="Pfam" id="PF07730">
    <property type="entry name" value="HisKA_3"/>
    <property type="match status" value="1"/>
</dbReference>
<dbReference type="InterPro" id="IPR036890">
    <property type="entry name" value="HATPase_C_sf"/>
</dbReference>
<keyword evidence="4" id="KW-0472">Membrane</keyword>
<evidence type="ECO:0000259" key="6">
    <source>
        <dbReference type="Pfam" id="PF07730"/>
    </source>
</evidence>
<accession>A0A075P4U0</accession>
<evidence type="ECO:0000313" key="8">
    <source>
        <dbReference type="Proteomes" id="UP000056090"/>
    </source>
</evidence>
<sequence>MSGFKKISSAIVAVFIVCFLIFSCSVYFQIRQNINDETSSALNQVQEMLKANMSTTDIKAVAEQSPHLSVTQFTGRLSASANFHSDNQPIYLPIHENQYLVVRAQNNAELAQNMNLFWLVAGLFFTTLSLLLFTLKVAITQRLKPLNQLGDALQQLVEGKATDKFEDSDIKEVRRVIGQFQRLQYSLQNKEKQLVKIDKKLALLQEQERSYLARELHDNVGQLLTTIKAHAYILVNSKEPSVLELSANKVQAMSQQISDAIRHLTAHLHPLILDRVSLQQSLEKLVFEQELAQPDTTWQVSIKLNKYAENHERDIHIYRFVQEAINNVVKHAEASKVWVEILADQQGLNINIRDNGKGFDGHAVENIGMSSMQSRARCIGAMCTVKTLNAGGVNVQLSLNWRETDNACQANVA</sequence>
<organism evidence="7 8">
    <name type="scientific">Alteromonas australica</name>
    <dbReference type="NCBI Taxonomy" id="589873"/>
    <lineage>
        <taxon>Bacteria</taxon>
        <taxon>Pseudomonadati</taxon>
        <taxon>Pseudomonadota</taxon>
        <taxon>Gammaproteobacteria</taxon>
        <taxon>Alteromonadales</taxon>
        <taxon>Alteromonadaceae</taxon>
        <taxon>Alteromonas/Salinimonas group</taxon>
        <taxon>Alteromonas</taxon>
    </lineage>
</organism>
<dbReference type="GeneID" id="78256298"/>
<keyword evidence="4" id="KW-0812">Transmembrane</keyword>